<evidence type="ECO:0000313" key="2">
    <source>
        <dbReference type="Proteomes" id="UP000266340"/>
    </source>
</evidence>
<dbReference type="PANTHER" id="PTHR34351:SF2">
    <property type="entry name" value="DUF58 DOMAIN-CONTAINING PROTEIN"/>
    <property type="match status" value="1"/>
</dbReference>
<sequence length="175" mass="19710">MLDERYIRAFRAPGLLRAAGRCHRHASYYRVEGMAAVSPFGQRNVSADVFLALGQGDDANRRSAGIHPRDRFSRIHWNATAKTGQWKSKEYEREALPRVVFVLDRNAASYRTPELFELALSTAASLVELSQQKGMQIGFVSAGRIASYFGSGHAGYRARRCCTIWSMPKRTARRN</sequence>
<gene>
    <name evidence="1" type="ORF">D3H35_05865</name>
</gene>
<organism evidence="1 2">
    <name type="scientific">Cohnella faecalis</name>
    <dbReference type="NCBI Taxonomy" id="2315694"/>
    <lineage>
        <taxon>Bacteria</taxon>
        <taxon>Bacillati</taxon>
        <taxon>Bacillota</taxon>
        <taxon>Bacilli</taxon>
        <taxon>Bacillales</taxon>
        <taxon>Paenibacillaceae</taxon>
        <taxon>Cohnella</taxon>
    </lineage>
</organism>
<dbReference type="EMBL" id="QXJM01000027">
    <property type="protein sequence ID" value="RIE04152.1"/>
    <property type="molecule type" value="Genomic_DNA"/>
</dbReference>
<keyword evidence="2" id="KW-1185">Reference proteome</keyword>
<dbReference type="AlphaFoldDB" id="A0A398CP51"/>
<name>A0A398CP51_9BACL</name>
<reference evidence="1 2" key="1">
    <citation type="submission" date="2018-09" db="EMBL/GenBank/DDBJ databases">
        <title>Cohnella cavernae sp. nov., isolated from a karst cave.</title>
        <authorList>
            <person name="Zhu H."/>
        </authorList>
    </citation>
    <scope>NUCLEOTIDE SEQUENCE [LARGE SCALE GENOMIC DNA]</scope>
    <source>
        <strain evidence="1 2">K2E09-144</strain>
    </source>
</reference>
<dbReference type="PANTHER" id="PTHR34351">
    <property type="entry name" value="SLR1927 PROTEIN-RELATED"/>
    <property type="match status" value="1"/>
</dbReference>
<accession>A0A398CP51</accession>
<evidence type="ECO:0000313" key="1">
    <source>
        <dbReference type="EMBL" id="RIE04152.1"/>
    </source>
</evidence>
<comment type="caution">
    <text evidence="1">The sequence shown here is derived from an EMBL/GenBank/DDBJ whole genome shotgun (WGS) entry which is preliminary data.</text>
</comment>
<protein>
    <submittedName>
        <fullName evidence="1">DUF58 domain-containing protein</fullName>
    </submittedName>
</protein>
<proteinExistence type="predicted"/>
<dbReference type="Proteomes" id="UP000266340">
    <property type="component" value="Unassembled WGS sequence"/>
</dbReference>